<organism evidence="1 2">
    <name type="scientific">Lophiostoma macrostomum CBS 122681</name>
    <dbReference type="NCBI Taxonomy" id="1314788"/>
    <lineage>
        <taxon>Eukaryota</taxon>
        <taxon>Fungi</taxon>
        <taxon>Dikarya</taxon>
        <taxon>Ascomycota</taxon>
        <taxon>Pezizomycotina</taxon>
        <taxon>Dothideomycetes</taxon>
        <taxon>Pleosporomycetidae</taxon>
        <taxon>Pleosporales</taxon>
        <taxon>Lophiostomataceae</taxon>
        <taxon>Lophiostoma</taxon>
    </lineage>
</organism>
<reference evidence="1" key="1">
    <citation type="journal article" date="2020" name="Stud. Mycol.">
        <title>101 Dothideomycetes genomes: a test case for predicting lifestyles and emergence of pathogens.</title>
        <authorList>
            <person name="Haridas S."/>
            <person name="Albert R."/>
            <person name="Binder M."/>
            <person name="Bloem J."/>
            <person name="Labutti K."/>
            <person name="Salamov A."/>
            <person name="Andreopoulos B."/>
            <person name="Baker S."/>
            <person name="Barry K."/>
            <person name="Bills G."/>
            <person name="Bluhm B."/>
            <person name="Cannon C."/>
            <person name="Castanera R."/>
            <person name="Culley D."/>
            <person name="Daum C."/>
            <person name="Ezra D."/>
            <person name="Gonzalez J."/>
            <person name="Henrissat B."/>
            <person name="Kuo A."/>
            <person name="Liang C."/>
            <person name="Lipzen A."/>
            <person name="Lutzoni F."/>
            <person name="Magnuson J."/>
            <person name="Mondo S."/>
            <person name="Nolan M."/>
            <person name="Ohm R."/>
            <person name="Pangilinan J."/>
            <person name="Park H.-J."/>
            <person name="Ramirez L."/>
            <person name="Alfaro M."/>
            <person name="Sun H."/>
            <person name="Tritt A."/>
            <person name="Yoshinaga Y."/>
            <person name="Zwiers L.-H."/>
            <person name="Turgeon B."/>
            <person name="Goodwin S."/>
            <person name="Spatafora J."/>
            <person name="Crous P."/>
            <person name="Grigoriev I."/>
        </authorList>
    </citation>
    <scope>NUCLEOTIDE SEQUENCE</scope>
    <source>
        <strain evidence="1">CBS 122681</strain>
    </source>
</reference>
<protein>
    <submittedName>
        <fullName evidence="1">Uncharacterized protein</fullName>
    </submittedName>
</protein>
<keyword evidence="2" id="KW-1185">Reference proteome</keyword>
<gene>
    <name evidence="1" type="ORF">K491DRAFT_679848</name>
</gene>
<accession>A0A6A6T3C1</accession>
<dbReference type="EMBL" id="MU004367">
    <property type="protein sequence ID" value="KAF2654260.1"/>
    <property type="molecule type" value="Genomic_DNA"/>
</dbReference>
<evidence type="ECO:0000313" key="1">
    <source>
        <dbReference type="EMBL" id="KAF2654260.1"/>
    </source>
</evidence>
<name>A0A6A6T3C1_9PLEO</name>
<dbReference type="AlphaFoldDB" id="A0A6A6T3C1"/>
<sequence length="272" mass="31743">MTERMVENGPMNETVSKTSFLRSLEFFGASWGRLERDKPNLVPPQRIEFEDKLTPELREELKRLAEQGESAERPEKNASKVSNLYTRVARHLAHVQSNPLEPWEFRTRVLFEMGLDCDTREIRDQIWAPTVEERNPSTTGNWHAEYENFKKSLLQSQSKKTLTRRPDWNDDGECLACAWKCLISMREETIKELVDEDARKDVARKLLESLKRDGNRVCKLLEKSSSSGLGLEKLKWVRYTLARRQDLLQESFIKAGKYLIKEYSETEESIVS</sequence>
<dbReference type="Proteomes" id="UP000799324">
    <property type="component" value="Unassembled WGS sequence"/>
</dbReference>
<proteinExistence type="predicted"/>
<evidence type="ECO:0000313" key="2">
    <source>
        <dbReference type="Proteomes" id="UP000799324"/>
    </source>
</evidence>